<name>A0A2M7TFA9_9BACT</name>
<reference evidence="3" key="1">
    <citation type="submission" date="2017-09" db="EMBL/GenBank/DDBJ databases">
        <title>Depth-based differentiation of microbial function through sediment-hosted aquifers and enrichment of novel symbionts in the deep terrestrial subsurface.</title>
        <authorList>
            <person name="Probst A.J."/>
            <person name="Ladd B."/>
            <person name="Jarett J.K."/>
            <person name="Geller-Mcgrath D.E."/>
            <person name="Sieber C.M.K."/>
            <person name="Emerson J.B."/>
            <person name="Anantharaman K."/>
            <person name="Thomas B.C."/>
            <person name="Malmstrom R."/>
            <person name="Stieglmeier M."/>
            <person name="Klingl A."/>
            <person name="Woyke T."/>
            <person name="Ryan C.M."/>
            <person name="Banfield J.F."/>
        </authorList>
    </citation>
    <scope>NUCLEOTIDE SEQUENCE [LARGE SCALE GENOMIC DNA]</scope>
</reference>
<accession>A0A2M7TFA9</accession>
<proteinExistence type="predicted"/>
<gene>
    <name evidence="2" type="ORF">COY31_02505</name>
</gene>
<keyword evidence="1" id="KW-0472">Membrane</keyword>
<dbReference type="EMBL" id="PFNM01000046">
    <property type="protein sequence ID" value="PIZ44496.1"/>
    <property type="molecule type" value="Genomic_DNA"/>
</dbReference>
<comment type="caution">
    <text evidence="2">The sequence shown here is derived from an EMBL/GenBank/DDBJ whole genome shotgun (WGS) entry which is preliminary data.</text>
</comment>
<sequence length="87" mass="9552">MLTLLAILVGSLFNIGIFFVLLHLLFKKKLSLGIKILIAFLLSVLLSYLFGKALIINIAGHGISAALLYLLLKSGLLKMGQFHKKDN</sequence>
<dbReference type="Proteomes" id="UP000230553">
    <property type="component" value="Unassembled WGS sequence"/>
</dbReference>
<organism evidence="2 3">
    <name type="scientific">Candidatus Wolfebacteria bacterium CG_4_10_14_0_2_um_filter_39_18</name>
    <dbReference type="NCBI Taxonomy" id="1975061"/>
    <lineage>
        <taxon>Bacteria</taxon>
        <taxon>Candidatus Wolfeibacteriota</taxon>
    </lineage>
</organism>
<evidence type="ECO:0000313" key="3">
    <source>
        <dbReference type="Proteomes" id="UP000230553"/>
    </source>
</evidence>
<protein>
    <submittedName>
        <fullName evidence="2">Uncharacterized protein</fullName>
    </submittedName>
</protein>
<evidence type="ECO:0000313" key="2">
    <source>
        <dbReference type="EMBL" id="PIZ44496.1"/>
    </source>
</evidence>
<dbReference type="AlphaFoldDB" id="A0A2M7TFA9"/>
<feature type="transmembrane region" description="Helical" evidence="1">
    <location>
        <begin position="6"/>
        <end position="25"/>
    </location>
</feature>
<feature type="transmembrane region" description="Helical" evidence="1">
    <location>
        <begin position="32"/>
        <end position="49"/>
    </location>
</feature>
<evidence type="ECO:0000256" key="1">
    <source>
        <dbReference type="SAM" id="Phobius"/>
    </source>
</evidence>
<keyword evidence="1" id="KW-1133">Transmembrane helix</keyword>
<keyword evidence="1" id="KW-0812">Transmembrane</keyword>
<feature type="transmembrane region" description="Helical" evidence="1">
    <location>
        <begin position="55"/>
        <end position="72"/>
    </location>
</feature>